<evidence type="ECO:0000313" key="4">
    <source>
        <dbReference type="EMBL" id="RNI36189.1"/>
    </source>
</evidence>
<keyword evidence="1" id="KW-0472">Membrane</keyword>
<dbReference type="InterPro" id="IPR006860">
    <property type="entry name" value="FecR"/>
</dbReference>
<dbReference type="PANTHER" id="PTHR30273">
    <property type="entry name" value="PERIPLASMIC SIGNAL SENSOR AND SIGMA FACTOR ACTIVATOR FECR-RELATED"/>
    <property type="match status" value="1"/>
</dbReference>
<dbReference type="EMBL" id="RJJR01000008">
    <property type="protein sequence ID" value="RNI36189.1"/>
    <property type="molecule type" value="Genomic_DNA"/>
</dbReference>
<dbReference type="InterPro" id="IPR032508">
    <property type="entry name" value="FecR_C"/>
</dbReference>
<evidence type="ECO:0000256" key="1">
    <source>
        <dbReference type="SAM" id="Phobius"/>
    </source>
</evidence>
<keyword evidence="1" id="KW-0812">Transmembrane</keyword>
<dbReference type="GO" id="GO:0016989">
    <property type="term" value="F:sigma factor antagonist activity"/>
    <property type="evidence" value="ECO:0007669"/>
    <property type="project" value="TreeGrafter"/>
</dbReference>
<evidence type="ECO:0000259" key="3">
    <source>
        <dbReference type="Pfam" id="PF16344"/>
    </source>
</evidence>
<dbReference type="OrthoDB" id="1523735at2"/>
<dbReference type="Gene3D" id="3.55.50.30">
    <property type="match status" value="1"/>
</dbReference>
<evidence type="ECO:0000313" key="5">
    <source>
        <dbReference type="Proteomes" id="UP000267223"/>
    </source>
</evidence>
<gene>
    <name evidence="4" type="ORF">EFY79_10910</name>
</gene>
<dbReference type="Pfam" id="PF16344">
    <property type="entry name" value="FecR_C"/>
    <property type="match status" value="1"/>
</dbReference>
<keyword evidence="1" id="KW-1133">Transmembrane helix</keyword>
<protein>
    <submittedName>
        <fullName evidence="4">FecR family protein</fullName>
    </submittedName>
</protein>
<evidence type="ECO:0000259" key="2">
    <source>
        <dbReference type="Pfam" id="PF04773"/>
    </source>
</evidence>
<comment type="caution">
    <text evidence="4">The sequence shown here is derived from an EMBL/GenBank/DDBJ whole genome shotgun (WGS) entry which is preliminary data.</text>
</comment>
<proteinExistence type="predicted"/>
<feature type="domain" description="Protein FecR C-terminal" evidence="3">
    <location>
        <begin position="267"/>
        <end position="333"/>
    </location>
</feature>
<accession>A0A3M9NEH7</accession>
<dbReference type="RefSeq" id="WP_123120742.1">
    <property type="nucleotide sequence ID" value="NZ_RJJR01000008.1"/>
</dbReference>
<keyword evidence="5" id="KW-1185">Reference proteome</keyword>
<dbReference type="InterPro" id="IPR012373">
    <property type="entry name" value="Ferrdict_sens_TM"/>
</dbReference>
<name>A0A3M9NEH7_9BACT</name>
<feature type="transmembrane region" description="Helical" evidence="1">
    <location>
        <begin position="104"/>
        <end position="124"/>
    </location>
</feature>
<dbReference type="AlphaFoldDB" id="A0A3M9NEH7"/>
<sequence>MDKKTFSDYKAEDFITDESFINYHLDDNCAEGLMWKEWILHHPEKADVIAEAEKLLSILLPSLSKEETQNEYLKLLNAIEKNSSLTKQPKVKSFPVERGRRQRIIRYVSVIVLFVFAAGFWLVYSSTHKNGQVITVNTSDSPESLMLSDSTIVTLQPQAELKYDKVFQSPERNVYLRGNANFKVKKDAAHPFKVHSENMVATVLGTVFDIKKSGDSALVVELLTGKLHVQFFNANMEPEQSMILTPNERAVYVRSDKHLYKNLIIPMNFRQSNFDEIASQMKDAFGIVLINESPKTNWSFTGEFTNSSAMDIIENICLVKNLTYSQRGDTVLIK</sequence>
<feature type="domain" description="FecR protein" evidence="2">
    <location>
        <begin position="136"/>
        <end position="226"/>
    </location>
</feature>
<reference evidence="4 5" key="1">
    <citation type="submission" date="2018-11" db="EMBL/GenBank/DDBJ databases">
        <title>Draft genome sequence of Ferruginibacter sp. BO-59.</title>
        <authorList>
            <person name="Im W.T."/>
        </authorList>
    </citation>
    <scope>NUCLEOTIDE SEQUENCE [LARGE SCALE GENOMIC DNA]</scope>
    <source>
        <strain evidence="4 5">BO-59</strain>
    </source>
</reference>
<dbReference type="Pfam" id="PF04773">
    <property type="entry name" value="FecR"/>
    <property type="match status" value="1"/>
</dbReference>
<dbReference type="Gene3D" id="2.60.120.1440">
    <property type="match status" value="1"/>
</dbReference>
<organism evidence="4 5">
    <name type="scientific">Hanamia caeni</name>
    <dbReference type="NCBI Taxonomy" id="2294116"/>
    <lineage>
        <taxon>Bacteria</taxon>
        <taxon>Pseudomonadati</taxon>
        <taxon>Bacteroidota</taxon>
        <taxon>Chitinophagia</taxon>
        <taxon>Chitinophagales</taxon>
        <taxon>Chitinophagaceae</taxon>
        <taxon>Hanamia</taxon>
    </lineage>
</organism>
<dbReference type="Proteomes" id="UP000267223">
    <property type="component" value="Unassembled WGS sequence"/>
</dbReference>
<dbReference type="PANTHER" id="PTHR30273:SF2">
    <property type="entry name" value="PROTEIN FECR"/>
    <property type="match status" value="1"/>
</dbReference>